<comment type="caution">
    <text evidence="3">The sequence shown here is derived from an EMBL/GenBank/DDBJ whole genome shotgun (WGS) entry which is preliminary data.</text>
</comment>
<dbReference type="OrthoDB" id="6369165at2759"/>
<dbReference type="InterPro" id="IPR011583">
    <property type="entry name" value="Chitinase_II/V-like_cat"/>
</dbReference>
<dbReference type="InterPro" id="IPR001579">
    <property type="entry name" value="Glyco_hydro_18_chit_AS"/>
</dbReference>
<sequence length="490" mass="54032">MLKSLSLCLFLACSYATGLDLDADVNSHNKVVACYVAGWSAYRPNNGAFTVDNIDPMLCTHIIYAFAGLDNVTYSIKSLDSFLDTEEGGGRGQYKKVMNFKKKQPRLKVTIAIGGWNEGSGKYSDMAGTAENRKLFIDSVLAFIKKHGFDGLDMDWEYPGSRAGSSPLDRENFALLLKEIRTEFDKSGLILTAAIGAAPQTINRAYDVPAITQHLHYIHIMAYDYHGSWDFQIGHNAPLRLPVNSSTVDLELRLSVEDTITYLMKLGASPEKLVVGIPFYGRTFTLVDKNLRDIGSASNGTGFQGPYTREDGFLGYNEICKELGMKKEGNEWVEQWDDVAQVPYMFNGEKWVSFDNQRSVAIKARYAFNQGLGGLMVWAIDNDDFMPECSTVRYPLLRAINAELKAASSDSMKPGQAPVTPKSKDSNSNPNSGHENKPGQTSDTTSSEESDNVIDHGHNKSGQASGIKGFSLNLLLCVLTPVIFTFSILH</sequence>
<keyword evidence="1" id="KW-0378">Hydrolase</keyword>
<dbReference type="InterPro" id="IPR017853">
    <property type="entry name" value="GH"/>
</dbReference>
<proteinExistence type="inferred from homology"/>
<evidence type="ECO:0000256" key="1">
    <source>
        <dbReference type="RuleBase" id="RU000489"/>
    </source>
</evidence>
<dbReference type="PROSITE" id="PS01095">
    <property type="entry name" value="GH18_1"/>
    <property type="match status" value="1"/>
</dbReference>
<dbReference type="GO" id="GO:0006032">
    <property type="term" value="P:chitin catabolic process"/>
    <property type="evidence" value="ECO:0007669"/>
    <property type="project" value="TreeGrafter"/>
</dbReference>
<gene>
    <name evidence="3" type="ORF">APZ42_027467</name>
</gene>
<evidence type="ECO:0000313" key="4">
    <source>
        <dbReference type="Proteomes" id="UP000076858"/>
    </source>
</evidence>
<evidence type="ECO:0000313" key="3">
    <source>
        <dbReference type="EMBL" id="KZS08766.1"/>
    </source>
</evidence>
<dbReference type="SMART" id="SM00636">
    <property type="entry name" value="Glyco_18"/>
    <property type="match status" value="1"/>
</dbReference>
<protein>
    <submittedName>
        <fullName evidence="3">Putative Chitinase 2</fullName>
    </submittedName>
</protein>
<dbReference type="GO" id="GO:0005576">
    <property type="term" value="C:extracellular region"/>
    <property type="evidence" value="ECO:0007669"/>
    <property type="project" value="TreeGrafter"/>
</dbReference>
<dbReference type="EMBL" id="LRGB01002190">
    <property type="protein sequence ID" value="KZS08766.1"/>
    <property type="molecule type" value="Genomic_DNA"/>
</dbReference>
<dbReference type="STRING" id="35525.A0A0P5ZYJ5"/>
<dbReference type="SUPFAM" id="SSF54556">
    <property type="entry name" value="Chitinase insertion domain"/>
    <property type="match status" value="1"/>
</dbReference>
<keyword evidence="1" id="KW-0326">Glycosidase</keyword>
<keyword evidence="4" id="KW-1185">Reference proteome</keyword>
<dbReference type="GO" id="GO:0005975">
    <property type="term" value="P:carbohydrate metabolic process"/>
    <property type="evidence" value="ECO:0007669"/>
    <property type="project" value="InterPro"/>
</dbReference>
<dbReference type="Gene3D" id="3.10.50.10">
    <property type="match status" value="1"/>
</dbReference>
<dbReference type="InterPro" id="IPR050314">
    <property type="entry name" value="Glycosyl_Hydrlase_18"/>
</dbReference>
<dbReference type="Proteomes" id="UP000076858">
    <property type="component" value="Unassembled WGS sequence"/>
</dbReference>
<evidence type="ECO:0000256" key="2">
    <source>
        <dbReference type="RuleBase" id="RU004453"/>
    </source>
</evidence>
<dbReference type="AlphaFoldDB" id="A0A0P5ZYJ5"/>
<dbReference type="Gene3D" id="3.20.20.80">
    <property type="entry name" value="Glycosidases"/>
    <property type="match status" value="1"/>
</dbReference>
<dbReference type="PANTHER" id="PTHR11177:SF403">
    <property type="entry name" value="CHITINASE 2-RELATED"/>
    <property type="match status" value="1"/>
</dbReference>
<dbReference type="CDD" id="cd02872">
    <property type="entry name" value="GH18_chitolectin_chitotriosidase"/>
    <property type="match status" value="1"/>
</dbReference>
<comment type="similarity">
    <text evidence="2">Belongs to the glycosyl hydrolase 18 family.</text>
</comment>
<dbReference type="GO" id="GO:0008061">
    <property type="term" value="F:chitin binding"/>
    <property type="evidence" value="ECO:0007669"/>
    <property type="project" value="InterPro"/>
</dbReference>
<dbReference type="PROSITE" id="PS51910">
    <property type="entry name" value="GH18_2"/>
    <property type="match status" value="1"/>
</dbReference>
<dbReference type="FunFam" id="3.10.50.10:FF:000026">
    <property type="entry name" value="AGAP005337-PA"/>
    <property type="match status" value="1"/>
</dbReference>
<name>A0A0P5ZYJ5_9CRUS</name>
<dbReference type="SUPFAM" id="SSF51445">
    <property type="entry name" value="(Trans)glycosidases"/>
    <property type="match status" value="1"/>
</dbReference>
<dbReference type="Pfam" id="PF00704">
    <property type="entry name" value="Glyco_hydro_18"/>
    <property type="match status" value="1"/>
</dbReference>
<dbReference type="FunFam" id="3.20.20.80:FF:000097">
    <property type="entry name" value="Probable chitinase 2"/>
    <property type="match status" value="1"/>
</dbReference>
<dbReference type="PANTHER" id="PTHR11177">
    <property type="entry name" value="CHITINASE"/>
    <property type="match status" value="1"/>
</dbReference>
<organism evidence="3 4">
    <name type="scientific">Daphnia magna</name>
    <dbReference type="NCBI Taxonomy" id="35525"/>
    <lineage>
        <taxon>Eukaryota</taxon>
        <taxon>Metazoa</taxon>
        <taxon>Ecdysozoa</taxon>
        <taxon>Arthropoda</taxon>
        <taxon>Crustacea</taxon>
        <taxon>Branchiopoda</taxon>
        <taxon>Diplostraca</taxon>
        <taxon>Cladocera</taxon>
        <taxon>Anomopoda</taxon>
        <taxon>Daphniidae</taxon>
        <taxon>Daphnia</taxon>
    </lineage>
</organism>
<reference evidence="3 4" key="1">
    <citation type="submission" date="2016-03" db="EMBL/GenBank/DDBJ databases">
        <title>EvidentialGene: Evidence-directed Construction of Genes on Genomes.</title>
        <authorList>
            <person name="Gilbert D.G."/>
            <person name="Choi J.-H."/>
            <person name="Mockaitis K."/>
            <person name="Colbourne J."/>
            <person name="Pfrender M."/>
        </authorList>
    </citation>
    <scope>NUCLEOTIDE SEQUENCE [LARGE SCALE GENOMIC DNA]</scope>
    <source>
        <strain evidence="3 4">Xinb3</strain>
        <tissue evidence="3">Complete organism</tissue>
    </source>
</reference>
<dbReference type="InterPro" id="IPR029070">
    <property type="entry name" value="Chitinase_insertion_sf"/>
</dbReference>
<dbReference type="InterPro" id="IPR001223">
    <property type="entry name" value="Glyco_hydro18_cat"/>
</dbReference>
<dbReference type="GO" id="GO:0004568">
    <property type="term" value="F:chitinase activity"/>
    <property type="evidence" value="ECO:0007669"/>
    <property type="project" value="TreeGrafter"/>
</dbReference>
<accession>A0A0P5ZYJ5</accession>